<dbReference type="GeneID" id="127751703"/>
<feature type="compositionally biased region" description="Basic and acidic residues" evidence="1">
    <location>
        <begin position="284"/>
        <end position="298"/>
    </location>
</feature>
<keyword evidence="2" id="KW-1185">Reference proteome</keyword>
<feature type="compositionally biased region" description="Polar residues" evidence="1">
    <location>
        <begin position="142"/>
        <end position="151"/>
    </location>
</feature>
<dbReference type="KEGG" id="foc:127751703"/>
<gene>
    <name evidence="3" type="primary">LOC127751703</name>
</gene>
<sequence length="307" mass="33611">MAALQPQQPPRRTRPPDPPAPAQELAAGDSQSSVVPPMQPRNLFAGRTHDPPGPGPPSGYDQGGYNQQQQHDPSWPSPARPQSAEYYGSYGDYYHTPGYQPQYYGHVSCTPQSPYPYQDSGYGYWNGDQGYGGATPAHSEKSGSYGSTPGQDYNGHYGYDYSLYVAGSEASWQYRTPQTGDWREPLKEVPSNLSRTGVQQYGDPSAWSTHGTQPRPPLYARAPQPPPPPPETRPPRYAPAPQPCPPPMCPPPYSPPRLAPRAQPIRARTDSSLPPVQPWPLPPRDVHPADRAADRATRAPEATPANR</sequence>
<dbReference type="Proteomes" id="UP000504606">
    <property type="component" value="Unplaced"/>
</dbReference>
<evidence type="ECO:0000313" key="3">
    <source>
        <dbReference type="RefSeq" id="XP_052131628.1"/>
    </source>
</evidence>
<dbReference type="AlphaFoldDB" id="A0A9C6X9P3"/>
<name>A0A9C6X9P3_FRAOC</name>
<feature type="region of interest" description="Disordered" evidence="1">
    <location>
        <begin position="176"/>
        <end position="307"/>
    </location>
</feature>
<proteinExistence type="predicted"/>
<evidence type="ECO:0000256" key="1">
    <source>
        <dbReference type="SAM" id="MobiDB-lite"/>
    </source>
</evidence>
<feature type="region of interest" description="Disordered" evidence="1">
    <location>
        <begin position="1"/>
        <end position="91"/>
    </location>
</feature>
<feature type="compositionally biased region" description="Low complexity" evidence="1">
    <location>
        <begin position="58"/>
        <end position="70"/>
    </location>
</feature>
<reference evidence="3" key="1">
    <citation type="submission" date="2025-08" db="UniProtKB">
        <authorList>
            <consortium name="RefSeq"/>
        </authorList>
    </citation>
    <scope>IDENTIFICATION</scope>
    <source>
        <tissue evidence="3">Whole organism</tissue>
    </source>
</reference>
<protein>
    <submittedName>
        <fullName evidence="3">Uncharacterized protein LOC127751703 isoform X1</fullName>
    </submittedName>
</protein>
<organism evidence="2 3">
    <name type="scientific">Frankliniella occidentalis</name>
    <name type="common">Western flower thrips</name>
    <name type="synonym">Euthrips occidentalis</name>
    <dbReference type="NCBI Taxonomy" id="133901"/>
    <lineage>
        <taxon>Eukaryota</taxon>
        <taxon>Metazoa</taxon>
        <taxon>Ecdysozoa</taxon>
        <taxon>Arthropoda</taxon>
        <taxon>Hexapoda</taxon>
        <taxon>Insecta</taxon>
        <taxon>Pterygota</taxon>
        <taxon>Neoptera</taxon>
        <taxon>Paraneoptera</taxon>
        <taxon>Thysanoptera</taxon>
        <taxon>Terebrantia</taxon>
        <taxon>Thripoidea</taxon>
        <taxon>Thripidae</taxon>
        <taxon>Frankliniella</taxon>
    </lineage>
</organism>
<dbReference type="RefSeq" id="XP_052131628.1">
    <property type="nucleotide sequence ID" value="XM_052275668.1"/>
</dbReference>
<accession>A0A9C6X9P3</accession>
<feature type="compositionally biased region" description="Pro residues" evidence="1">
    <location>
        <begin position="223"/>
        <end position="258"/>
    </location>
</feature>
<feature type="region of interest" description="Disordered" evidence="1">
    <location>
        <begin position="117"/>
        <end position="158"/>
    </location>
</feature>
<evidence type="ECO:0000313" key="2">
    <source>
        <dbReference type="Proteomes" id="UP000504606"/>
    </source>
</evidence>